<dbReference type="Pfam" id="PF00300">
    <property type="entry name" value="His_Phos_1"/>
    <property type="match status" value="1"/>
</dbReference>
<keyword evidence="2" id="KW-1185">Reference proteome</keyword>
<proteinExistence type="predicted"/>
<dbReference type="Proteomes" id="UP001220509">
    <property type="component" value="Chromosome"/>
</dbReference>
<evidence type="ECO:0000313" key="1">
    <source>
        <dbReference type="EMBL" id="WCT58233.1"/>
    </source>
</evidence>
<name>A0AAX3M8U5_9BACL</name>
<dbReference type="Gene3D" id="3.40.50.1240">
    <property type="entry name" value="Phosphoglycerate mutase-like"/>
    <property type="match status" value="1"/>
</dbReference>
<dbReference type="InterPro" id="IPR029033">
    <property type="entry name" value="His_PPase_superfam"/>
</dbReference>
<dbReference type="InterPro" id="IPR013078">
    <property type="entry name" value="His_Pase_superF_clade-1"/>
</dbReference>
<dbReference type="KEGG" id="pka:PQ456_22505"/>
<dbReference type="CDD" id="cd07067">
    <property type="entry name" value="HP_PGM_like"/>
    <property type="match status" value="1"/>
</dbReference>
<evidence type="ECO:0000313" key="2">
    <source>
        <dbReference type="Proteomes" id="UP001220509"/>
    </source>
</evidence>
<dbReference type="AlphaFoldDB" id="A0AAX3M8U5"/>
<dbReference type="EMBL" id="CP117416">
    <property type="protein sequence ID" value="WCT58233.1"/>
    <property type="molecule type" value="Genomic_DNA"/>
</dbReference>
<dbReference type="SUPFAM" id="SSF53254">
    <property type="entry name" value="Phosphoglycerate mutase-like"/>
    <property type="match status" value="1"/>
</dbReference>
<accession>A0AAX3M8U5</accession>
<organism evidence="1 2">
    <name type="scientific">Paenibacillus kyungheensis</name>
    <dbReference type="NCBI Taxonomy" id="1452732"/>
    <lineage>
        <taxon>Bacteria</taxon>
        <taxon>Bacillati</taxon>
        <taxon>Bacillota</taxon>
        <taxon>Bacilli</taxon>
        <taxon>Bacillales</taxon>
        <taxon>Paenibacillaceae</taxon>
        <taxon>Paenibacillus</taxon>
    </lineage>
</organism>
<sequence length="154" mass="17580">MYSSLLQRAKHTAHIISDSIYIPVIEDFRLRERANWGDIPDQTFDEFVALWDKCTQERDYVPSQGDSARMAGDRLALCLSDISFKYPESSTIIVTHGGLITDFLINVISESELDQVHPNFIHLQTCLVKECSITIVSFEKDHFTLIDFANTSHL</sequence>
<reference evidence="1 2" key="1">
    <citation type="submission" date="2023-02" db="EMBL/GenBank/DDBJ databases">
        <title>Genome sequence of Paenibacillus kyungheensis KACC 18744.</title>
        <authorList>
            <person name="Kim S."/>
            <person name="Heo J."/>
            <person name="Kwon S.-W."/>
        </authorList>
    </citation>
    <scope>NUCLEOTIDE SEQUENCE [LARGE SCALE GENOMIC DNA]</scope>
    <source>
        <strain evidence="1 2">KACC 18744</strain>
    </source>
</reference>
<gene>
    <name evidence="1" type="ORF">PQ456_22505</name>
</gene>
<protein>
    <submittedName>
        <fullName evidence="1">Histidine phosphatase family protein</fullName>
    </submittedName>
</protein>